<feature type="transmembrane region" description="Helical" evidence="18">
    <location>
        <begin position="989"/>
        <end position="1010"/>
    </location>
</feature>
<evidence type="ECO:0000256" key="3">
    <source>
        <dbReference type="ARBA" id="ARBA00022461"/>
    </source>
</evidence>
<feature type="region of interest" description="Disordered" evidence="20">
    <location>
        <begin position="36"/>
        <end position="81"/>
    </location>
</feature>
<feature type="transmembrane region" description="Helical" evidence="18">
    <location>
        <begin position="825"/>
        <end position="848"/>
    </location>
</feature>
<feature type="transmembrane region" description="Helical" evidence="18">
    <location>
        <begin position="781"/>
        <end position="804"/>
    </location>
</feature>
<sequence length="2035" mass="231158">MSEDSDSVSEEERSLFRPFTRESLAAIEARIAEEHAKQKELEKKRAEGEGGFGRKKKKKEVRYDDEDEDEGPQPDPMLEQGAPIPVRLHNEFPPELASTPLEDIDSFYHNQRTFVVISKGKDIFRFSATDAMWILDPFNPIRRVAIYILVHPLFSLFIITTILVNCILMIMPTTPTIESTEVIFTGIYTFESAVKVMARGFILQPFTYLRDAWNWLDFVVIALAYVTMGIDLGNLAALRTFRVLRALKTVAIVPGLKTIVGAVIESVKNLRDVIILTMFSLSVFALMGLQIYMGVLTQKCIKNFPEDGSWGNLTDENWERFVSNETNWYVDEAKNMPLCGNSSGAGQCLPGYTCLQGYGENPNYGYTSFDTFGWALLSAFRLMTQDYWENLYQLVLRSAGPWHMLFFIVIIFLGSFYLVNLILAIVAMSYDELQKKAEEEEAAEEEAIREAEEAALAKENKLAAQAAAREAAAHAAVTAADQIVKSPSDFSCHSYELFVGQEKGNDDNNKERMSIRSIESVSEHRVKQINNHTTTTKVRKVSAASLSLPGSPFNLRRSSRGSHQFTIRNGRGRFVGPPGGDRKPLVLSTFLDAQEHLPYADDSNAVTPMSEENGTIVVPVYYANLGSRHSSYTSHASRLSYTSHGDLIGGIANAGKPMTKESQLRIRSVRPPSVNGHITDNNQKYHYEGDLEDAMGKAKQQDNPFIEPSQQHAVVDMKDVMVLNDIIEQAAGRQSRTPEQGDDDEEGPTFKDKLLTAVLRCIDIFCVWDCCWLWLEFQKYVALLVFDPFVELFITLCIVVNTLFMALDHHDMDKDMERVLKTGNYFFTATFGIEATLKLIAMSPKFYFQEGWNIFDFIIVALSLLELGLEGVQGLSVLRSFRLLRVFKLAKSWPTLNLLISIMGRTVGALGNLTFVLCIIIFIFAVMGMQLFGKNYTDNVDRFPDGDLPRWNFTDFMHSFMIVFRVLCGEWIESMWDCMLVGDVSCIPFFLATVVIGNLVVLNLFLALLLSNFGSSNLSAPTADNDTNKIAEAIDRIARFVKWIKRNVLYLAKMMRAKLTNQISDQAPGEGPSNSWKEDGIDRDGDLDLADGELDAYRDKKSAKELNQLEVAIGDGMEFTIHGDLKNKLKKGKLCMNNSKVIANSINHRDYRLDNDYINQNEDDTISNKSYGSHKNRAFKDESHKGSMDSLDGEEKKDASKEDLEQEEDLGEEGEEGEGVIGDAIIQAEEDPIESDYPADCCPENCYKKFPFLAGDDDAPFWQGWANLRLKTFQLIENKYFETAVILMILLSSMALALEDVHLQQRPILQDILYYMDRIFTVIFFIEMLIKWLALGFKKYFTNAWCWLDFIIVMVSLINFVASLCGAGGIQAFKTMRTLRALRPLRAMSRMQGMRVVVNALVQAIPSIFNVLLVCLIFWLIFAIMGVQLFAGKYFKCVDANKTTLSHEIIPDRNACLAENYTWENSPMNFDHVGKAYLCLFQVATFKGWIQIMNDAIDSRELNKQPIRETNIYMYFYFVFFIIFGSFFTLNLFIGVIIDNFNEQKKKAGGSLEMFMTEDQKKYYNAMKKMGSKKPLKAIPRPRWRPQAIVFEIVTDKKFDMIIMLFIGLNMLTMTLDHYQQTQTFSDVLDYLNMIFIVIFTSECLMKIFALRYHYFKEPWNLFDFVVVILSILGLVLSDIIEKYFVSPTLLRVVRVAKVGRVLRLVKGAKGIRTLLFALAMSLPALFNICLLLFLVMFIFAIFGMSFFMHVKDKSGLDDVYNFKTFGQSMILLFQMSTSAGWDGVLDGIINEEDCQEPNNEIGYPGNCGSSTIGIAYLLSYLVISFLIVINMYIAVILENYSQATEDVQEGLTDDDYDMYYEIWQQFDPDGTQYIRYDQLSDFLDVLEPPLQIHKPNKYKIVSMDIPICKGDMMFCVDILDALTKDFFARKGNPIEETAEIEVQTRPGETGYEPVSSTLWRQREEYCARLIQNAWRKHKQQRLGGPSEESDDADTDPRVRQTAVLVESDGFVTKNGHRVVIHSRSPSVTSRTADV</sequence>
<evidence type="ECO:0000313" key="22">
    <source>
        <dbReference type="EnsemblMetazoa" id="XP_006561595"/>
    </source>
</evidence>
<evidence type="ECO:0000256" key="16">
    <source>
        <dbReference type="ARBA" id="ARBA00023201"/>
    </source>
</evidence>
<keyword evidence="2 18" id="KW-0813">Transport</keyword>
<protein>
    <recommendedName>
        <fullName evidence="18">Sodium channel protein</fullName>
    </recommendedName>
</protein>
<evidence type="ECO:0000256" key="10">
    <source>
        <dbReference type="ARBA" id="ARBA00022989"/>
    </source>
</evidence>
<feature type="transmembrane region" description="Helical" evidence="18">
    <location>
        <begin position="1512"/>
        <end position="1538"/>
    </location>
</feature>
<keyword evidence="17 18" id="KW-0407">Ion channel</keyword>
<reference evidence="22" key="1">
    <citation type="submission" date="2021-01" db="UniProtKB">
        <authorList>
            <consortium name="EnsemblMetazoa"/>
        </authorList>
    </citation>
    <scope>IDENTIFICATION</scope>
    <source>
        <strain evidence="22">DH4</strain>
    </source>
</reference>
<dbReference type="PROSITE" id="PS50222">
    <property type="entry name" value="EF_HAND_2"/>
    <property type="match status" value="1"/>
</dbReference>
<feature type="transmembrane region" description="Helical" evidence="18">
    <location>
        <begin position="1350"/>
        <end position="1373"/>
    </location>
</feature>
<evidence type="ECO:0000313" key="24">
    <source>
        <dbReference type="RefSeq" id="XP_006561595.1"/>
    </source>
</evidence>
<feature type="region of interest" description="Disordered" evidence="20">
    <location>
        <begin position="658"/>
        <end position="682"/>
    </location>
</feature>
<dbReference type="Pfam" id="PF00520">
    <property type="entry name" value="Ion_trans"/>
    <property type="match status" value="4"/>
</dbReference>
<feature type="region of interest" description="Disordered" evidence="20">
    <location>
        <begin position="1163"/>
        <end position="1220"/>
    </location>
</feature>
<dbReference type="Pfam" id="PF06512">
    <property type="entry name" value="Na_trans_assoc"/>
    <property type="match status" value="1"/>
</dbReference>
<feature type="region of interest" description="Disordered" evidence="20">
    <location>
        <begin position="1063"/>
        <end position="1082"/>
    </location>
</feature>
<evidence type="ECO:0000256" key="20">
    <source>
        <dbReference type="SAM" id="MobiDB-lite"/>
    </source>
</evidence>
<feature type="transmembrane region" description="Helical" evidence="18">
    <location>
        <begin position="909"/>
        <end position="931"/>
    </location>
</feature>
<feature type="transmembrane region" description="Helical" evidence="18">
    <location>
        <begin position="1394"/>
        <end position="1425"/>
    </location>
</feature>
<accession>A0A8B6YZ55</accession>
<comment type="function">
    <text evidence="18">Mediates the voltage-dependent sodium ion permeability of excitable membranes. Assuming opened or closed conformations in response to the voltage difference across the membrane, the protein forms a sodium-selective channel through which Na(+) ions may pass in accordance with their electrochemical gradient.</text>
</comment>
<keyword evidence="19" id="KW-0175">Coiled coil</keyword>
<feature type="transmembrane region" description="Helical" evidence="18">
    <location>
        <begin position="404"/>
        <end position="426"/>
    </location>
</feature>
<dbReference type="InterPro" id="IPR024583">
    <property type="entry name" value="Na_trans_cytopl"/>
</dbReference>
<dbReference type="InterPro" id="IPR005821">
    <property type="entry name" value="Ion_trans_dom"/>
</dbReference>
<evidence type="ECO:0000256" key="13">
    <source>
        <dbReference type="ARBA" id="ARBA00023136"/>
    </source>
</evidence>
<keyword evidence="3 18" id="KW-0894">Sodium channel</keyword>
<feature type="transmembrane region" description="Helical" evidence="18">
    <location>
        <begin position="1319"/>
        <end position="1338"/>
    </location>
</feature>
<dbReference type="GeneID" id="409018"/>
<dbReference type="CTD" id="32619"/>
<evidence type="ECO:0000256" key="5">
    <source>
        <dbReference type="ARBA" id="ARBA00022495"/>
    </source>
</evidence>
<keyword evidence="13 18" id="KW-0472">Membrane</keyword>
<dbReference type="Gene3D" id="1.20.120.350">
    <property type="entry name" value="Voltage-gated potassium channels. Chain C"/>
    <property type="match status" value="4"/>
</dbReference>
<evidence type="ECO:0000256" key="14">
    <source>
        <dbReference type="ARBA" id="ARBA00023157"/>
    </source>
</evidence>
<keyword evidence="4" id="KW-1003">Cell membrane</keyword>
<keyword evidence="7 18" id="KW-0812">Transmembrane</keyword>
<feature type="compositionally biased region" description="Basic and acidic residues" evidence="20">
    <location>
        <begin position="1178"/>
        <end position="1203"/>
    </location>
</feature>
<evidence type="ECO:0000256" key="9">
    <source>
        <dbReference type="ARBA" id="ARBA00022882"/>
    </source>
</evidence>
<dbReference type="GO" id="GO:0086010">
    <property type="term" value="P:membrane depolarization during action potential"/>
    <property type="evidence" value="ECO:0007669"/>
    <property type="project" value="TreeGrafter"/>
</dbReference>
<evidence type="ECO:0000256" key="19">
    <source>
        <dbReference type="SAM" id="Coils"/>
    </source>
</evidence>
<name>A0A7M7GP15_APIME</name>
<dbReference type="Pfam" id="PF11933">
    <property type="entry name" value="Na_trans_cytopl"/>
    <property type="match status" value="1"/>
</dbReference>
<evidence type="ECO:0000256" key="6">
    <source>
        <dbReference type="ARBA" id="ARBA00022553"/>
    </source>
</evidence>
<evidence type="ECO:0000256" key="17">
    <source>
        <dbReference type="ARBA" id="ARBA00023303"/>
    </source>
</evidence>
<dbReference type="InterPro" id="IPR002048">
    <property type="entry name" value="EF_hand_dom"/>
</dbReference>
<evidence type="ECO:0000256" key="15">
    <source>
        <dbReference type="ARBA" id="ARBA00023180"/>
    </source>
</evidence>
<feature type="transmembrane region" description="Helical" evidence="18">
    <location>
        <begin position="273"/>
        <end position="295"/>
    </location>
</feature>
<keyword evidence="10 18" id="KW-1133">Transmembrane helix</keyword>
<dbReference type="FunFam" id="1.20.120.350:FF:000019">
    <property type="entry name" value="Sodium channel protein"/>
    <property type="match status" value="1"/>
</dbReference>
<dbReference type="InterPro" id="IPR010526">
    <property type="entry name" value="Na_trans_assoc_dom"/>
</dbReference>
<feature type="domain" description="EF-hand" evidence="21">
    <location>
        <begin position="1855"/>
        <end position="1890"/>
    </location>
</feature>
<feature type="transmembrane region" description="Helical" evidence="18">
    <location>
        <begin position="1725"/>
        <end position="1748"/>
    </location>
</feature>
<proteinExistence type="inferred from homology"/>
<dbReference type="InterPro" id="IPR058542">
    <property type="entry name" value="IQ_SCN5A_C"/>
</dbReference>
<dbReference type="InterPro" id="IPR043203">
    <property type="entry name" value="VGCC_Ca_Na"/>
</dbReference>
<dbReference type="RefSeq" id="XP_006561595.1">
    <property type="nucleotide sequence ID" value="XM_006561532.3"/>
</dbReference>
<keyword evidence="15" id="KW-0325">Glycoprotein</keyword>
<dbReference type="FunFam" id="1.20.120.350:FF:000026">
    <property type="entry name" value="Sodium channel protein"/>
    <property type="match status" value="1"/>
</dbReference>
<keyword evidence="8" id="KW-0677">Repeat</keyword>
<gene>
    <name evidence="22" type="primary">409018</name>
    <name evidence="24" type="synonym">Para</name>
</gene>
<accession>A0A7M7GP15</accession>
<dbReference type="FunFam" id="1.10.287.70:FF:000046">
    <property type="entry name" value="Sodium channel protein"/>
    <property type="match status" value="1"/>
</dbReference>
<evidence type="ECO:0000256" key="11">
    <source>
        <dbReference type="ARBA" id="ARBA00023053"/>
    </source>
</evidence>
<feature type="region of interest" description="Disordered" evidence="20">
    <location>
        <begin position="1978"/>
        <end position="1998"/>
    </location>
</feature>
<dbReference type="FunFam" id="1.20.120.350:FF:000022">
    <property type="entry name" value="Sodium channel protein"/>
    <property type="match status" value="1"/>
</dbReference>
<evidence type="ECO:0000256" key="18">
    <source>
        <dbReference type="RuleBase" id="RU361132"/>
    </source>
</evidence>
<evidence type="ECO:0000259" key="21">
    <source>
        <dbReference type="PROSITE" id="PS50222"/>
    </source>
</evidence>
<feature type="transmembrane region" description="Helical" evidence="18">
    <location>
        <begin position="951"/>
        <end position="968"/>
    </location>
</feature>
<dbReference type="GO" id="GO:0005509">
    <property type="term" value="F:calcium ion binding"/>
    <property type="evidence" value="ECO:0007669"/>
    <property type="project" value="InterPro"/>
</dbReference>
<keyword evidence="9 18" id="KW-0851">Voltage-gated channel</keyword>
<feature type="transmembrane region" description="Helical" evidence="18">
    <location>
        <begin position="1601"/>
        <end position="1619"/>
    </location>
</feature>
<evidence type="ECO:0000256" key="4">
    <source>
        <dbReference type="ARBA" id="ARBA00022475"/>
    </source>
</evidence>
<dbReference type="GO" id="GO:0005248">
    <property type="term" value="F:voltage-gated sodium channel activity"/>
    <property type="evidence" value="ECO:0007669"/>
    <property type="project" value="InterPro"/>
</dbReference>
<keyword evidence="14" id="KW-1015">Disulfide bond</keyword>
<feature type="transmembrane region" description="Helical" evidence="18">
    <location>
        <begin position="854"/>
        <end position="878"/>
    </location>
</feature>
<dbReference type="OrthoDB" id="2984333at2759"/>
<feature type="transmembrane region" description="Helical" evidence="18">
    <location>
        <begin position="144"/>
        <end position="171"/>
    </location>
</feature>
<organism evidence="22">
    <name type="scientific">Apis mellifera</name>
    <name type="common">Honeybee</name>
    <dbReference type="NCBI Taxonomy" id="7460"/>
    <lineage>
        <taxon>Eukaryota</taxon>
        <taxon>Metazoa</taxon>
        <taxon>Ecdysozoa</taxon>
        <taxon>Arthropoda</taxon>
        <taxon>Hexapoda</taxon>
        <taxon>Insecta</taxon>
        <taxon>Pterygota</taxon>
        <taxon>Neoptera</taxon>
        <taxon>Endopterygota</taxon>
        <taxon>Hymenoptera</taxon>
        <taxon>Apocrita</taxon>
        <taxon>Aculeata</taxon>
        <taxon>Apoidea</taxon>
        <taxon>Anthophila</taxon>
        <taxon>Apidae</taxon>
        <taxon>Apis</taxon>
    </lineage>
</organism>
<feature type="transmembrane region" description="Helical" evidence="18">
    <location>
        <begin position="1662"/>
        <end position="1681"/>
    </location>
</feature>
<keyword evidence="23" id="KW-1185">Reference proteome</keyword>
<dbReference type="FunFam" id="1.10.287.70:FF:000047">
    <property type="entry name" value="Sodium channel protein"/>
    <property type="match status" value="1"/>
</dbReference>
<dbReference type="InterPro" id="IPR027359">
    <property type="entry name" value="Volt_channel_dom_sf"/>
</dbReference>
<feature type="compositionally biased region" description="Basic and acidic residues" evidence="20">
    <location>
        <begin position="36"/>
        <end position="48"/>
    </location>
</feature>
<dbReference type="SUPFAM" id="SSF81324">
    <property type="entry name" value="Voltage-gated potassium channels"/>
    <property type="match status" value="4"/>
</dbReference>
<evidence type="ECO:0000256" key="1">
    <source>
        <dbReference type="ARBA" id="ARBA00004651"/>
    </source>
</evidence>
<comment type="subcellular location">
    <subcellularLocation>
        <location evidence="1 18">Cell membrane</location>
        <topology evidence="1 18">Multi-pass membrane protein</topology>
    </subcellularLocation>
</comment>
<evidence type="ECO:0000256" key="8">
    <source>
        <dbReference type="ARBA" id="ARBA00022737"/>
    </source>
</evidence>
<keyword evidence="5" id="KW-0691">RNA editing</keyword>
<comment type="caution">
    <text evidence="18">Lacks conserved residue(s) required for the propagation of feature annotation.</text>
</comment>
<feature type="compositionally biased region" description="Acidic residues" evidence="20">
    <location>
        <begin position="1204"/>
        <end position="1218"/>
    </location>
</feature>
<evidence type="ECO:0000256" key="2">
    <source>
        <dbReference type="ARBA" id="ARBA00022448"/>
    </source>
</evidence>
<feature type="compositionally biased region" description="Acidic residues" evidence="20">
    <location>
        <begin position="63"/>
        <end position="72"/>
    </location>
</feature>
<dbReference type="Gene3D" id="1.10.238.10">
    <property type="entry name" value="EF-hand"/>
    <property type="match status" value="1"/>
</dbReference>
<evidence type="ECO:0000313" key="23">
    <source>
        <dbReference type="Proteomes" id="UP000005203"/>
    </source>
</evidence>
<dbReference type="PRINTS" id="PR00170">
    <property type="entry name" value="NACHANNEL"/>
</dbReference>
<evidence type="ECO:0000256" key="7">
    <source>
        <dbReference type="ARBA" id="ARBA00022692"/>
    </source>
</evidence>
<keyword evidence="6" id="KW-0597">Phosphoprotein</keyword>
<keyword evidence="11 18" id="KW-0915">Sodium</keyword>
<evidence type="ECO:0000256" key="12">
    <source>
        <dbReference type="ARBA" id="ARBA00023065"/>
    </source>
</evidence>
<feature type="transmembrane region" description="Helical" evidence="18">
    <location>
        <begin position="1815"/>
        <end position="1838"/>
    </location>
</feature>
<dbReference type="PANTHER" id="PTHR10037">
    <property type="entry name" value="VOLTAGE-GATED CATION CHANNEL CALCIUM AND SODIUM"/>
    <property type="match status" value="1"/>
</dbReference>
<feature type="transmembrane region" description="Helical" evidence="18">
    <location>
        <begin position="1280"/>
        <end position="1298"/>
    </location>
</feature>
<dbReference type="Proteomes" id="UP000005203">
    <property type="component" value="Linkage group LG9"/>
</dbReference>
<dbReference type="Gene3D" id="1.10.287.70">
    <property type="match status" value="4"/>
</dbReference>
<comment type="similarity">
    <text evidence="18">Belongs to the sodium channel (TC 1.A.1.10) family.</text>
</comment>
<dbReference type="InterPro" id="IPR001696">
    <property type="entry name" value="Na_channel_asu"/>
</dbReference>
<dbReference type="PANTHER" id="PTHR10037:SF288">
    <property type="entry name" value="SODIUM CHANNEL PROTEIN PARA"/>
    <property type="match status" value="1"/>
</dbReference>
<dbReference type="EnsemblMetazoa" id="XM_006561532">
    <property type="protein sequence ID" value="XP_006561595"/>
    <property type="gene ID" value="GeneID_409018"/>
</dbReference>
<feature type="transmembrane region" description="Helical" evidence="18">
    <location>
        <begin position="249"/>
        <end position="267"/>
    </location>
</feature>
<dbReference type="FunFam" id="1.20.120.350:FF:000023">
    <property type="entry name" value="Sodium channel protein"/>
    <property type="match status" value="1"/>
</dbReference>
<dbReference type="GO" id="GO:0019228">
    <property type="term" value="P:neuronal action potential"/>
    <property type="evidence" value="ECO:0007669"/>
    <property type="project" value="TreeGrafter"/>
</dbReference>
<feature type="transmembrane region" description="Helical" evidence="18">
    <location>
        <begin position="1631"/>
        <end position="1650"/>
    </location>
</feature>
<dbReference type="FunFam" id="1.10.238.10:FF:000061">
    <property type="entry name" value="Sodium channel protein"/>
    <property type="match status" value="1"/>
</dbReference>
<reference evidence="24" key="2">
    <citation type="submission" date="2025-04" db="UniProtKB">
        <authorList>
            <consortium name="RefSeq"/>
        </authorList>
    </citation>
    <scope>IDENTIFICATION</scope>
    <source>
        <strain evidence="24">DH4</strain>
        <tissue evidence="24">Whole body</tissue>
    </source>
</reference>
<dbReference type="GO" id="GO:0001518">
    <property type="term" value="C:voltage-gated sodium channel complex"/>
    <property type="evidence" value="ECO:0007669"/>
    <property type="project" value="UniProtKB-UniRule"/>
</dbReference>
<dbReference type="CDD" id="cd13433">
    <property type="entry name" value="Na_channel_gate"/>
    <property type="match status" value="1"/>
</dbReference>
<feature type="transmembrane region" description="Helical" evidence="18">
    <location>
        <begin position="215"/>
        <end position="237"/>
    </location>
</feature>
<keyword evidence="12 18" id="KW-0406">Ion transport</keyword>
<dbReference type="Pfam" id="PF24609">
    <property type="entry name" value="IQ_SCN5A_C"/>
    <property type="match status" value="1"/>
</dbReference>
<dbReference type="InterPro" id="IPR044564">
    <property type="entry name" value="Na_chnl_inactivation_gate"/>
</dbReference>
<feature type="coiled-coil region" evidence="19">
    <location>
        <begin position="430"/>
        <end position="468"/>
    </location>
</feature>
<keyword evidence="16 18" id="KW-0739">Sodium transport</keyword>